<gene>
    <name evidence="2" type="ORF">C8E83_3513</name>
</gene>
<feature type="transmembrane region" description="Helical" evidence="1">
    <location>
        <begin position="22"/>
        <end position="43"/>
    </location>
</feature>
<dbReference type="OrthoDB" id="5141135at2"/>
<feature type="transmembrane region" description="Helical" evidence="1">
    <location>
        <begin position="273"/>
        <end position="294"/>
    </location>
</feature>
<feature type="transmembrane region" description="Helical" evidence="1">
    <location>
        <begin position="182"/>
        <end position="205"/>
    </location>
</feature>
<feature type="transmembrane region" description="Helical" evidence="1">
    <location>
        <begin position="212"/>
        <end position="232"/>
    </location>
</feature>
<dbReference type="InterPro" id="IPR026898">
    <property type="entry name" value="PrsW"/>
</dbReference>
<keyword evidence="1" id="KW-0472">Membrane</keyword>
<feature type="transmembrane region" description="Helical" evidence="1">
    <location>
        <begin position="82"/>
        <end position="100"/>
    </location>
</feature>
<comment type="caution">
    <text evidence="2">The sequence shown here is derived from an EMBL/GenBank/DDBJ whole genome shotgun (WGS) entry which is preliminary data.</text>
</comment>
<evidence type="ECO:0000313" key="2">
    <source>
        <dbReference type="EMBL" id="RKR76344.1"/>
    </source>
</evidence>
<keyword evidence="3" id="KW-1185">Reference proteome</keyword>
<keyword evidence="1" id="KW-0812">Transmembrane</keyword>
<evidence type="ECO:0000313" key="3">
    <source>
        <dbReference type="Proteomes" id="UP000280008"/>
    </source>
</evidence>
<dbReference type="Proteomes" id="UP000280008">
    <property type="component" value="Unassembled WGS sequence"/>
</dbReference>
<keyword evidence="1" id="KW-1133">Transmembrane helix</keyword>
<dbReference type="PANTHER" id="PTHR36844:SF1">
    <property type="entry name" value="PROTEASE PRSW"/>
    <property type="match status" value="1"/>
</dbReference>
<feature type="transmembrane region" description="Helical" evidence="1">
    <location>
        <begin position="143"/>
        <end position="162"/>
    </location>
</feature>
<evidence type="ECO:0000256" key="1">
    <source>
        <dbReference type="SAM" id="Phobius"/>
    </source>
</evidence>
<feature type="transmembrane region" description="Helical" evidence="1">
    <location>
        <begin position="106"/>
        <end position="131"/>
    </location>
</feature>
<name>A0A495IK40_9MICO</name>
<dbReference type="EMBL" id="RBKS01000001">
    <property type="protein sequence ID" value="RKR76344.1"/>
    <property type="molecule type" value="Genomic_DNA"/>
</dbReference>
<feature type="transmembrane region" description="Helical" evidence="1">
    <location>
        <begin position="49"/>
        <end position="70"/>
    </location>
</feature>
<reference evidence="2 3" key="1">
    <citation type="submission" date="2018-10" db="EMBL/GenBank/DDBJ databases">
        <title>Sequencing the genomes of 1000 actinobacteria strains.</title>
        <authorList>
            <person name="Klenk H.-P."/>
        </authorList>
    </citation>
    <scope>NUCLEOTIDE SEQUENCE [LARGE SCALE GENOMIC DNA]</scope>
    <source>
        <strain evidence="2 3">DSM 17894</strain>
    </source>
</reference>
<organism evidence="2 3">
    <name type="scientific">Frondihabitans australicus</name>
    <dbReference type="NCBI Taxonomy" id="386892"/>
    <lineage>
        <taxon>Bacteria</taxon>
        <taxon>Bacillati</taxon>
        <taxon>Actinomycetota</taxon>
        <taxon>Actinomycetes</taxon>
        <taxon>Micrococcales</taxon>
        <taxon>Microbacteriaceae</taxon>
        <taxon>Frondihabitans</taxon>
    </lineage>
</organism>
<protein>
    <submittedName>
        <fullName evidence="2">RsiW-degrading membrane proteinase PrsW (M82 family)</fullName>
    </submittedName>
</protein>
<accession>A0A495IK40</accession>
<dbReference type="PANTHER" id="PTHR36844">
    <property type="entry name" value="PROTEASE PRSW"/>
    <property type="match status" value="1"/>
</dbReference>
<dbReference type="GO" id="GO:0008233">
    <property type="term" value="F:peptidase activity"/>
    <property type="evidence" value="ECO:0007669"/>
    <property type="project" value="InterPro"/>
</dbReference>
<proteinExistence type="predicted"/>
<sequence length="320" mass="34699">MATELAAAEQKLHPHRHHRHGWWWKTLIAGFILWAITIVVTAVTRNVNLIPTLILLGSFLVPFAVVLFAVERVKGSVSTLQLVLAFFVGGICGVLGASLLESNLHQSVWMFVVVGFIEEFVKGAIVVIVGWRVVPKTATQGALLGATIGAGFAAFESAGYAFNAAITSQGIDLVSLLHTEVLRAILSPVGHVLWTGLLGAVVFGLAKQRPRFRWSFLILAAYATIALLHALWDSTSELASYLALFLTGNATAVLEHGFLPQGTADAVNTLATVFYIIGLAVDAIIGVLILILVLRHYRRAERLHAAEATWDDPDTAWWTH</sequence>
<dbReference type="AlphaFoldDB" id="A0A495IK40"/>
<dbReference type="RefSeq" id="WP_121371330.1">
    <property type="nucleotide sequence ID" value="NZ_RBKS01000001.1"/>
</dbReference>
<dbReference type="Pfam" id="PF13367">
    <property type="entry name" value="PrsW-protease"/>
    <property type="match status" value="1"/>
</dbReference>